<protein>
    <submittedName>
        <fullName evidence="2">Uncharacterized protein</fullName>
    </submittedName>
</protein>
<feature type="non-terminal residue" evidence="2">
    <location>
        <position position="1"/>
    </location>
</feature>
<feature type="region of interest" description="Disordered" evidence="1">
    <location>
        <begin position="112"/>
        <end position="137"/>
    </location>
</feature>
<reference evidence="2" key="1">
    <citation type="journal article" date="2016" name="Gigascience">
        <title>De novo construction of an expanded transcriptome assembly for the western tarnished plant bug, Lygus hesperus.</title>
        <authorList>
            <person name="Tassone E.E."/>
            <person name="Geib S.M."/>
            <person name="Hall B."/>
            <person name="Fabrick J.A."/>
            <person name="Brent C.S."/>
            <person name="Hull J.J."/>
        </authorList>
    </citation>
    <scope>NUCLEOTIDE SEQUENCE</scope>
</reference>
<dbReference type="EMBL" id="GDHC01009927">
    <property type="protein sequence ID" value="JAQ08702.1"/>
    <property type="molecule type" value="Transcribed_RNA"/>
</dbReference>
<name>A0A146LPL9_LYGHE</name>
<proteinExistence type="predicted"/>
<sequence length="137" mass="15804">FRRLRLLERDFFCELASISYVVYGLLFECRAVKFSIAFRFIQRFIMSDIGHHPQEQKVVDVQQNGTSDVTEPAVHEPNICETEDKKCVKTGRQMRQEGQRNLQDSTFSISEELDRSELKTSVRVRQPPGGASSGSFW</sequence>
<evidence type="ECO:0000256" key="1">
    <source>
        <dbReference type="SAM" id="MobiDB-lite"/>
    </source>
</evidence>
<dbReference type="AlphaFoldDB" id="A0A146LPL9"/>
<accession>A0A146LPL9</accession>
<gene>
    <name evidence="2" type="ORF">g.46647</name>
</gene>
<evidence type="ECO:0000313" key="2">
    <source>
        <dbReference type="EMBL" id="JAQ08702.1"/>
    </source>
</evidence>
<organism evidence="2">
    <name type="scientific">Lygus hesperus</name>
    <name type="common">Western plant bug</name>
    <dbReference type="NCBI Taxonomy" id="30085"/>
    <lineage>
        <taxon>Eukaryota</taxon>
        <taxon>Metazoa</taxon>
        <taxon>Ecdysozoa</taxon>
        <taxon>Arthropoda</taxon>
        <taxon>Hexapoda</taxon>
        <taxon>Insecta</taxon>
        <taxon>Pterygota</taxon>
        <taxon>Neoptera</taxon>
        <taxon>Paraneoptera</taxon>
        <taxon>Hemiptera</taxon>
        <taxon>Heteroptera</taxon>
        <taxon>Panheteroptera</taxon>
        <taxon>Cimicomorpha</taxon>
        <taxon>Miridae</taxon>
        <taxon>Mirini</taxon>
        <taxon>Lygus</taxon>
    </lineage>
</organism>